<sequence>MPRANMAFRSRPTRSLSDSSRSAWTTGSKAGGAAARSSLKLPEANTERSKCLPASAAHLLTKFPILFVGSRSGLGPGPHMCTGLIQKTSVSPLAELVRLVTAMPPGHEATSRSLPLAPVFLTTVSYSAVLRTEDL</sequence>
<reference evidence="2" key="1">
    <citation type="submission" date="2017-09" db="EMBL/GenBank/DDBJ databases">
        <title>Polyketide synthases of a Diaporthe helianthi virulent isolate.</title>
        <authorList>
            <person name="Baroncelli R."/>
        </authorList>
    </citation>
    <scope>NUCLEOTIDE SEQUENCE [LARGE SCALE GENOMIC DNA]</scope>
    <source>
        <strain evidence="2">7/96</strain>
    </source>
</reference>
<evidence type="ECO:0000313" key="2">
    <source>
        <dbReference type="EMBL" id="POS69481.1"/>
    </source>
</evidence>
<evidence type="ECO:0000256" key="1">
    <source>
        <dbReference type="SAM" id="MobiDB-lite"/>
    </source>
</evidence>
<dbReference type="InParanoid" id="A0A2P5HGV1"/>
<name>A0A2P5HGV1_DIAHE</name>
<keyword evidence="3" id="KW-1185">Reference proteome</keyword>
<protein>
    <submittedName>
        <fullName evidence="2">Uncharacterized protein</fullName>
    </submittedName>
</protein>
<feature type="compositionally biased region" description="Low complexity" evidence="1">
    <location>
        <begin position="22"/>
        <end position="38"/>
    </location>
</feature>
<organism evidence="2 3">
    <name type="scientific">Diaporthe helianthi</name>
    <dbReference type="NCBI Taxonomy" id="158607"/>
    <lineage>
        <taxon>Eukaryota</taxon>
        <taxon>Fungi</taxon>
        <taxon>Dikarya</taxon>
        <taxon>Ascomycota</taxon>
        <taxon>Pezizomycotina</taxon>
        <taxon>Sordariomycetes</taxon>
        <taxon>Sordariomycetidae</taxon>
        <taxon>Diaporthales</taxon>
        <taxon>Diaporthaceae</taxon>
        <taxon>Diaporthe</taxon>
    </lineage>
</organism>
<evidence type="ECO:0000313" key="3">
    <source>
        <dbReference type="Proteomes" id="UP000094444"/>
    </source>
</evidence>
<proteinExistence type="predicted"/>
<dbReference type="AlphaFoldDB" id="A0A2P5HGV1"/>
<feature type="region of interest" description="Disordered" evidence="1">
    <location>
        <begin position="1"/>
        <end position="47"/>
    </location>
</feature>
<gene>
    <name evidence="2" type="ORF">DHEL01_v212124</name>
</gene>
<comment type="caution">
    <text evidence="2">The sequence shown here is derived from an EMBL/GenBank/DDBJ whole genome shotgun (WGS) entry which is preliminary data.</text>
</comment>
<accession>A0A2P5HGV1</accession>
<dbReference type="Proteomes" id="UP000094444">
    <property type="component" value="Unassembled WGS sequence"/>
</dbReference>
<dbReference type="EMBL" id="MAVT02002240">
    <property type="protein sequence ID" value="POS69481.1"/>
    <property type="molecule type" value="Genomic_DNA"/>
</dbReference>